<proteinExistence type="predicted"/>
<feature type="domain" description="BTB" evidence="1">
    <location>
        <begin position="23"/>
        <end position="85"/>
    </location>
</feature>
<dbReference type="Proteomes" id="UP000266673">
    <property type="component" value="Unassembled WGS sequence"/>
</dbReference>
<evidence type="ECO:0000313" key="3">
    <source>
        <dbReference type="Proteomes" id="UP000266673"/>
    </source>
</evidence>
<evidence type="ECO:0000313" key="2">
    <source>
        <dbReference type="EMBL" id="RIB05828.1"/>
    </source>
</evidence>
<protein>
    <recommendedName>
        <fullName evidence="1">BTB domain-containing protein</fullName>
    </recommendedName>
</protein>
<name>A0A397U9S0_9GLOM</name>
<dbReference type="Gene3D" id="3.30.710.10">
    <property type="entry name" value="Potassium Channel Kv1.1, Chain A"/>
    <property type="match status" value="1"/>
</dbReference>
<organism evidence="2 3">
    <name type="scientific">Gigaspora rosea</name>
    <dbReference type="NCBI Taxonomy" id="44941"/>
    <lineage>
        <taxon>Eukaryota</taxon>
        <taxon>Fungi</taxon>
        <taxon>Fungi incertae sedis</taxon>
        <taxon>Mucoromycota</taxon>
        <taxon>Glomeromycotina</taxon>
        <taxon>Glomeromycetes</taxon>
        <taxon>Diversisporales</taxon>
        <taxon>Gigasporaceae</taxon>
        <taxon>Gigaspora</taxon>
    </lineage>
</organism>
<dbReference type="EMBL" id="QKWP01001912">
    <property type="protein sequence ID" value="RIB05828.1"/>
    <property type="molecule type" value="Genomic_DNA"/>
</dbReference>
<dbReference type="AlphaFoldDB" id="A0A397U9S0"/>
<dbReference type="InterPro" id="IPR011333">
    <property type="entry name" value="SKP1/BTB/POZ_sf"/>
</dbReference>
<dbReference type="InterPro" id="IPR000210">
    <property type="entry name" value="BTB/POZ_dom"/>
</dbReference>
<accession>A0A397U9S0</accession>
<dbReference type="Pfam" id="PF00651">
    <property type="entry name" value="BTB"/>
    <property type="match status" value="1"/>
</dbReference>
<reference evidence="2 3" key="1">
    <citation type="submission" date="2018-06" db="EMBL/GenBank/DDBJ databases">
        <title>Comparative genomics reveals the genomic features of Rhizophagus irregularis, R. cerebriforme, R. diaphanum and Gigaspora rosea, and their symbiotic lifestyle signature.</title>
        <authorList>
            <person name="Morin E."/>
            <person name="San Clemente H."/>
            <person name="Chen E.C.H."/>
            <person name="De La Providencia I."/>
            <person name="Hainaut M."/>
            <person name="Kuo A."/>
            <person name="Kohler A."/>
            <person name="Murat C."/>
            <person name="Tang N."/>
            <person name="Roy S."/>
            <person name="Loubradou J."/>
            <person name="Henrissat B."/>
            <person name="Grigoriev I.V."/>
            <person name="Corradi N."/>
            <person name="Roux C."/>
            <person name="Martin F.M."/>
        </authorList>
    </citation>
    <scope>NUCLEOTIDE SEQUENCE [LARGE SCALE GENOMIC DNA]</scope>
    <source>
        <strain evidence="2 3">DAOM 194757</strain>
    </source>
</reference>
<keyword evidence="3" id="KW-1185">Reference proteome</keyword>
<sequence>MVIKLFEKLSNNYIELYEKAEDYNVIINVGESPNAKEFKAYSGILKYRSKYFQNELTNAFKNTNSITRINLKSHISIQQFEIIIK</sequence>
<evidence type="ECO:0000259" key="1">
    <source>
        <dbReference type="PROSITE" id="PS50097"/>
    </source>
</evidence>
<dbReference type="OrthoDB" id="408604at2759"/>
<dbReference type="SUPFAM" id="SSF54695">
    <property type="entry name" value="POZ domain"/>
    <property type="match status" value="1"/>
</dbReference>
<gene>
    <name evidence="2" type="ORF">C2G38_564833</name>
</gene>
<comment type="caution">
    <text evidence="2">The sequence shown here is derived from an EMBL/GenBank/DDBJ whole genome shotgun (WGS) entry which is preliminary data.</text>
</comment>
<dbReference type="PROSITE" id="PS50097">
    <property type="entry name" value="BTB"/>
    <property type="match status" value="1"/>
</dbReference>